<feature type="compositionally biased region" description="Basic residues" evidence="1">
    <location>
        <begin position="91"/>
        <end position="100"/>
    </location>
</feature>
<evidence type="ECO:0000256" key="1">
    <source>
        <dbReference type="SAM" id="MobiDB-lite"/>
    </source>
</evidence>
<evidence type="ECO:0000313" key="3">
    <source>
        <dbReference type="Proteomes" id="UP000501690"/>
    </source>
</evidence>
<feature type="compositionally biased region" description="Basic and acidic residues" evidence="1">
    <location>
        <begin position="76"/>
        <end position="90"/>
    </location>
</feature>
<dbReference type="EMBL" id="CP039351">
    <property type="protein sequence ID" value="QCE00376.1"/>
    <property type="molecule type" value="Genomic_DNA"/>
</dbReference>
<protein>
    <submittedName>
        <fullName evidence="2">Uncharacterized protein</fullName>
    </submittedName>
</protein>
<dbReference type="AlphaFoldDB" id="A0A4D6MG69"/>
<organism evidence="2 3">
    <name type="scientific">Vigna unguiculata</name>
    <name type="common">Cowpea</name>
    <dbReference type="NCBI Taxonomy" id="3917"/>
    <lineage>
        <taxon>Eukaryota</taxon>
        <taxon>Viridiplantae</taxon>
        <taxon>Streptophyta</taxon>
        <taxon>Embryophyta</taxon>
        <taxon>Tracheophyta</taxon>
        <taxon>Spermatophyta</taxon>
        <taxon>Magnoliopsida</taxon>
        <taxon>eudicotyledons</taxon>
        <taxon>Gunneridae</taxon>
        <taxon>Pentapetalae</taxon>
        <taxon>rosids</taxon>
        <taxon>fabids</taxon>
        <taxon>Fabales</taxon>
        <taxon>Fabaceae</taxon>
        <taxon>Papilionoideae</taxon>
        <taxon>50 kb inversion clade</taxon>
        <taxon>NPAAA clade</taxon>
        <taxon>indigoferoid/millettioid clade</taxon>
        <taxon>Phaseoleae</taxon>
        <taxon>Vigna</taxon>
    </lineage>
</organism>
<sequence length="144" mass="16466">MKMLSETSIRRDIDINLAEVVLSSIDNMEPNVMMKAMLEFNSKALILSQREGSLLQREIKEGGKAKLEEVHEELKTLQAKHEEDRASWDKKGRKKQHPKQPSRSAKLVKTIKVGLLGRPWQVLLNESLQILSSHPLYSTKEPIL</sequence>
<keyword evidence="3" id="KW-1185">Reference proteome</keyword>
<feature type="region of interest" description="Disordered" evidence="1">
    <location>
        <begin position="76"/>
        <end position="106"/>
    </location>
</feature>
<gene>
    <name evidence="2" type="ORF">DEO72_LG7g1666</name>
</gene>
<name>A0A4D6MG69_VIGUN</name>
<proteinExistence type="predicted"/>
<dbReference type="Proteomes" id="UP000501690">
    <property type="component" value="Linkage Group LG7"/>
</dbReference>
<reference evidence="2 3" key="1">
    <citation type="submission" date="2019-04" db="EMBL/GenBank/DDBJ databases">
        <title>An improved genome assembly and genetic linkage map for asparagus bean, Vigna unguiculata ssp. sesquipedialis.</title>
        <authorList>
            <person name="Xia Q."/>
            <person name="Zhang R."/>
            <person name="Dong Y."/>
        </authorList>
    </citation>
    <scope>NUCLEOTIDE SEQUENCE [LARGE SCALE GENOMIC DNA]</scope>
    <source>
        <tissue evidence="2">Leaf</tissue>
    </source>
</reference>
<accession>A0A4D6MG69</accession>
<evidence type="ECO:0000313" key="2">
    <source>
        <dbReference type="EMBL" id="QCE00376.1"/>
    </source>
</evidence>